<name>A0A1M6FWD8_9FIRM</name>
<reference evidence="1 2" key="1">
    <citation type="submission" date="2016-11" db="EMBL/GenBank/DDBJ databases">
        <authorList>
            <person name="Jaros S."/>
            <person name="Januszkiewicz K."/>
            <person name="Wedrychowicz H."/>
        </authorList>
    </citation>
    <scope>NUCLEOTIDE SEQUENCE [LARGE SCALE GENOMIC DNA]</scope>
    <source>
        <strain evidence="1 2">DSM 3074</strain>
    </source>
</reference>
<dbReference type="AlphaFoldDB" id="A0A1M6FWD8"/>
<accession>A0A1M6FWD8</accession>
<evidence type="ECO:0000313" key="2">
    <source>
        <dbReference type="Proteomes" id="UP000191240"/>
    </source>
</evidence>
<dbReference type="Proteomes" id="UP000191240">
    <property type="component" value="Unassembled WGS sequence"/>
</dbReference>
<protein>
    <submittedName>
        <fullName evidence="1">Uncharacterized protein</fullName>
    </submittedName>
</protein>
<sequence>MKKSNKSPKPTVTENSCMGGPRDLLQVSAEIVANILKYINGDNFKLVIEVSNGTFVINKYPMESANTPENEELVH</sequence>
<proteinExistence type="predicted"/>
<dbReference type="EMBL" id="FQYW01000024">
    <property type="protein sequence ID" value="SHJ02055.1"/>
    <property type="molecule type" value="Genomic_DNA"/>
</dbReference>
<gene>
    <name evidence="1" type="ORF">SAMN02745671_02421</name>
</gene>
<evidence type="ECO:0000313" key="1">
    <source>
        <dbReference type="EMBL" id="SHJ02055.1"/>
    </source>
</evidence>
<organism evidence="1 2">
    <name type="scientific">Anaerovibrio lipolyticus DSM 3074</name>
    <dbReference type="NCBI Taxonomy" id="1120997"/>
    <lineage>
        <taxon>Bacteria</taxon>
        <taxon>Bacillati</taxon>
        <taxon>Bacillota</taxon>
        <taxon>Negativicutes</taxon>
        <taxon>Selenomonadales</taxon>
        <taxon>Selenomonadaceae</taxon>
        <taxon>Anaerovibrio</taxon>
    </lineage>
</organism>